<feature type="compositionally biased region" description="Polar residues" evidence="1">
    <location>
        <begin position="102"/>
        <end position="117"/>
    </location>
</feature>
<gene>
    <name evidence="2" type="ORF">RCL2_000768200</name>
</gene>
<dbReference type="AlphaFoldDB" id="A0A8H3L6S1"/>
<organism evidence="2 3">
    <name type="scientific">Rhizophagus clarus</name>
    <dbReference type="NCBI Taxonomy" id="94130"/>
    <lineage>
        <taxon>Eukaryota</taxon>
        <taxon>Fungi</taxon>
        <taxon>Fungi incertae sedis</taxon>
        <taxon>Mucoromycota</taxon>
        <taxon>Glomeromycotina</taxon>
        <taxon>Glomeromycetes</taxon>
        <taxon>Glomerales</taxon>
        <taxon>Glomeraceae</taxon>
        <taxon>Rhizophagus</taxon>
    </lineage>
</organism>
<sequence length="486" mass="55939">MSQPNQQVAEEELFTAFRPCANSWDIQQNAPLQQTEGFRYPTDTHIELAKYWDVCPFLLTNLQTILVLAHLGVRDINDSNALMDIEISPLEMNQSTLNTMLITNNTDNDDTSLQPVVSKSQKKKQRKKAKAEREATKATKSSHSSLDPLAKKFTPPTRLEQTGDETLILPPEKKARPQGKLNIRKVVENEASTVITGYQPAHNSQAFIRDIIVYDILAKWDNYTTINALSAWRKVISITVKRQKKYKILRVKLEISQFFKNYEKHWMAPLMSFPVRWFPASWSLQERKERERYQAAVLNPPESMTSATLVHKDNEEYLISHNINMFKEVKLPDRKRKIIGYLSNWDDLYRLINTPNVWNGKTVDWTRYTSPSHNPRKSTKSPKNKSREMAKSTNASSPNYSSAKTRSNKKVATGANNIPVRHKIGNASQQQYSSSTKHGKDSLKTEYNDKKHKSKSKRSSTLKKMIMAEITRMNKVLENLLKRTTI</sequence>
<protein>
    <submittedName>
        <fullName evidence="2">Uncharacterized protein</fullName>
    </submittedName>
</protein>
<feature type="compositionally biased region" description="Basic residues" evidence="1">
    <location>
        <begin position="120"/>
        <end position="130"/>
    </location>
</feature>
<feature type="compositionally biased region" description="Basic and acidic residues" evidence="1">
    <location>
        <begin position="438"/>
        <end position="449"/>
    </location>
</feature>
<feature type="compositionally biased region" description="Polar residues" evidence="1">
    <location>
        <begin position="391"/>
        <end position="405"/>
    </location>
</feature>
<feature type="compositionally biased region" description="Basic residues" evidence="1">
    <location>
        <begin position="450"/>
        <end position="460"/>
    </location>
</feature>
<evidence type="ECO:0000313" key="2">
    <source>
        <dbReference type="EMBL" id="GES80398.1"/>
    </source>
</evidence>
<name>A0A8H3L6S1_9GLOM</name>
<evidence type="ECO:0000313" key="3">
    <source>
        <dbReference type="Proteomes" id="UP000615446"/>
    </source>
</evidence>
<comment type="caution">
    <text evidence="2">The sequence shown here is derived from an EMBL/GenBank/DDBJ whole genome shotgun (WGS) entry which is preliminary data.</text>
</comment>
<feature type="compositionally biased region" description="Polar residues" evidence="1">
    <location>
        <begin position="426"/>
        <end position="436"/>
    </location>
</feature>
<feature type="compositionally biased region" description="Basic residues" evidence="1">
    <location>
        <begin position="374"/>
        <end position="384"/>
    </location>
</feature>
<accession>A0A8H3L6S1</accession>
<feature type="region of interest" description="Disordered" evidence="1">
    <location>
        <begin position="102"/>
        <end position="157"/>
    </location>
</feature>
<proteinExistence type="predicted"/>
<evidence type="ECO:0000256" key="1">
    <source>
        <dbReference type="SAM" id="MobiDB-lite"/>
    </source>
</evidence>
<dbReference type="EMBL" id="BLAL01000049">
    <property type="protein sequence ID" value="GES80398.1"/>
    <property type="molecule type" value="Genomic_DNA"/>
</dbReference>
<feature type="region of interest" description="Disordered" evidence="1">
    <location>
        <begin position="365"/>
        <end position="460"/>
    </location>
</feature>
<dbReference type="Proteomes" id="UP000615446">
    <property type="component" value="Unassembled WGS sequence"/>
</dbReference>
<reference evidence="2" key="1">
    <citation type="submission" date="2019-10" db="EMBL/GenBank/DDBJ databases">
        <title>Conservation and host-specific expression of non-tandemly repeated heterogenous ribosome RNA gene in arbuscular mycorrhizal fungi.</title>
        <authorList>
            <person name="Maeda T."/>
            <person name="Kobayashi Y."/>
            <person name="Nakagawa T."/>
            <person name="Ezawa T."/>
            <person name="Yamaguchi K."/>
            <person name="Bino T."/>
            <person name="Nishimoto Y."/>
            <person name="Shigenobu S."/>
            <person name="Kawaguchi M."/>
        </authorList>
    </citation>
    <scope>NUCLEOTIDE SEQUENCE</scope>
    <source>
        <strain evidence="2">HR1</strain>
    </source>
</reference>